<dbReference type="Pfam" id="PF03797">
    <property type="entry name" value="Autotransporter"/>
    <property type="match status" value="1"/>
</dbReference>
<feature type="non-terminal residue" evidence="2">
    <location>
        <position position="905"/>
    </location>
</feature>
<evidence type="ECO:0000259" key="1">
    <source>
        <dbReference type="PROSITE" id="PS51208"/>
    </source>
</evidence>
<dbReference type="GO" id="GO:0019867">
    <property type="term" value="C:outer membrane"/>
    <property type="evidence" value="ECO:0007669"/>
    <property type="project" value="InterPro"/>
</dbReference>
<reference evidence="2" key="2">
    <citation type="journal article" date="2021" name="PeerJ">
        <title>Extensive microbial diversity within the chicken gut microbiome revealed by metagenomics and culture.</title>
        <authorList>
            <person name="Gilroy R."/>
            <person name="Ravi A."/>
            <person name="Getino M."/>
            <person name="Pursley I."/>
            <person name="Horton D.L."/>
            <person name="Alikhan N.F."/>
            <person name="Baker D."/>
            <person name="Gharbi K."/>
            <person name="Hall N."/>
            <person name="Watson M."/>
            <person name="Adriaenssens E.M."/>
            <person name="Foster-Nyarko E."/>
            <person name="Jarju S."/>
            <person name="Secka A."/>
            <person name="Antonio M."/>
            <person name="Oren A."/>
            <person name="Chaudhuri R.R."/>
            <person name="La Ragione R."/>
            <person name="Hildebrand F."/>
            <person name="Pallen M.J."/>
        </authorList>
    </citation>
    <scope>NUCLEOTIDE SEQUENCE</scope>
    <source>
        <strain evidence="2">7463</strain>
    </source>
</reference>
<feature type="domain" description="Autotransporter" evidence="1">
    <location>
        <begin position="666"/>
        <end position="905"/>
    </location>
</feature>
<comment type="caution">
    <text evidence="2">The sequence shown here is derived from an EMBL/GenBank/DDBJ whole genome shotgun (WGS) entry which is preliminary data.</text>
</comment>
<dbReference type="InterPro" id="IPR036709">
    <property type="entry name" value="Autotransporte_beta_dom_sf"/>
</dbReference>
<name>A0A9D1IK47_9BURK</name>
<dbReference type="InterPro" id="IPR003991">
    <property type="entry name" value="Pertactin_virulence_factor"/>
</dbReference>
<sequence>MINIEGNENNALYVNGDNLSLDGSKINVEATGGAAVSTQKNTTNVNIGSLNTEYVNLNGYKNGVKAISGSIVSVDSNNQIYIGTVDSDVSSTDLSALYSSGASITVGQNAKQIFLNTETSAKSSTKDALGIYAVKNGNVSVGNENAEEVQINVNQVSSAIGIWSIGDNSTPSSTVEISGKKLSMVTSSGGEARGIAAHNGGNVQLNGESITLTATSTGAAVRDKHSKATGIEVFSEQDGISEVTLNAQSISSTAIAEVEAIGAYTGTNSVLNISSDKTQNISISAINKQATDSSRAYGLWVDNTASLDKSGGKVNISAKTVTVSAQGSTDIRAIHVASNNLDQEERSQLTIDADKVIIEAQSTDSSSKAAGISAMSAGDVSILGDTFITADNAIQARGDAQVLINKDSDHTTQINGDIVFTYDAETSGTGVDATVDITLSGENSYLEGQSKITGNPPQEKSDVKNFSMTMTQGGTWKVTGDSFVNHLNLQDAGSVSLLKETGTFSADNLSMDGGVIQTSSAEQKVKVQTLKLSQNGGTLNASSVANQDGSISTATLSVGSVEEGQGGALNVNYSGINSDQITEKNASDLKAVQLAETADGIAMTEVVEEGDINGKWTRTTTADGQTNTTQAANTKLADYSSVNAMSLVQWRNEINHLTKRLGDLRASESAIGAWARVYGGESEWGSGDEISMDHTTIQVGGDYRINPNLIVGGAFSYTDSDADLVNGSADGKSYSLAAYATYLTNTGSYLDVIGRYGYLKNDIHAGNMKLDTDSNAFSLSMEGGHTFRFMQERAYIEPQVELTYGFISGDNAKASNQVKIEQDDYQSLITRLGVRAGMNFPEKAGTVYATVSYSYDFLGEAEGKAIKNNVTSDLSEDLGGGWVTYGVGTQFQLGKQAYVYGELER</sequence>
<protein>
    <submittedName>
        <fullName evidence="2">Autotransporter domain-containing protein</fullName>
    </submittedName>
</protein>
<evidence type="ECO:0000313" key="3">
    <source>
        <dbReference type="Proteomes" id="UP000824083"/>
    </source>
</evidence>
<dbReference type="Gene3D" id="2.40.128.130">
    <property type="entry name" value="Autotransporter beta-domain"/>
    <property type="match status" value="1"/>
</dbReference>
<dbReference type="Gene3D" id="2.160.20.20">
    <property type="match status" value="1"/>
</dbReference>
<evidence type="ECO:0000313" key="2">
    <source>
        <dbReference type="EMBL" id="HIU37552.1"/>
    </source>
</evidence>
<proteinExistence type="predicted"/>
<dbReference type="Proteomes" id="UP000824083">
    <property type="component" value="Unassembled WGS sequence"/>
</dbReference>
<dbReference type="PROSITE" id="PS51208">
    <property type="entry name" value="AUTOTRANSPORTER"/>
    <property type="match status" value="1"/>
</dbReference>
<dbReference type="AlphaFoldDB" id="A0A9D1IK47"/>
<dbReference type="InterPro" id="IPR005546">
    <property type="entry name" value="Autotransporte_beta"/>
</dbReference>
<dbReference type="NCBIfam" id="TIGR01414">
    <property type="entry name" value="autotrans_barl"/>
    <property type="match status" value="1"/>
</dbReference>
<reference evidence="2" key="1">
    <citation type="submission" date="2020-10" db="EMBL/GenBank/DDBJ databases">
        <authorList>
            <person name="Gilroy R."/>
        </authorList>
    </citation>
    <scope>NUCLEOTIDE SEQUENCE</scope>
    <source>
        <strain evidence="2">7463</strain>
    </source>
</reference>
<organism evidence="2 3">
    <name type="scientific">Candidatus Aphodousia faecigallinarum</name>
    <dbReference type="NCBI Taxonomy" id="2840677"/>
    <lineage>
        <taxon>Bacteria</taxon>
        <taxon>Pseudomonadati</taxon>
        <taxon>Pseudomonadota</taxon>
        <taxon>Betaproteobacteria</taxon>
        <taxon>Burkholderiales</taxon>
        <taxon>Sutterellaceae</taxon>
        <taxon>Sutterellaceae incertae sedis</taxon>
        <taxon>Candidatus Aphodousia</taxon>
    </lineage>
</organism>
<dbReference type="InterPro" id="IPR006315">
    <property type="entry name" value="OM_autotransptr_brl_dom"/>
</dbReference>
<dbReference type="SUPFAM" id="SSF103515">
    <property type="entry name" value="Autotransporter"/>
    <property type="match status" value="1"/>
</dbReference>
<dbReference type="InterPro" id="IPR012332">
    <property type="entry name" value="Autotransporter_pectin_lyase_C"/>
</dbReference>
<dbReference type="EMBL" id="DVMY01000076">
    <property type="protein sequence ID" value="HIU37552.1"/>
    <property type="molecule type" value="Genomic_DNA"/>
</dbReference>
<accession>A0A9D1IK47</accession>
<dbReference type="SMART" id="SM00869">
    <property type="entry name" value="Autotransporter"/>
    <property type="match status" value="1"/>
</dbReference>
<gene>
    <name evidence="2" type="ORF">IAC56_04700</name>
</gene>
<dbReference type="PRINTS" id="PR01484">
    <property type="entry name" value="PRTACTNFAMLY"/>
</dbReference>